<accession>A0A840PLH1</accession>
<proteinExistence type="predicted"/>
<sequence>MDRLKLHLEYVREKMIRSGLENGLQSPKTIRLSKQLDQILNQYQKHEKSPLIITKK</sequence>
<dbReference type="GO" id="GO:0043937">
    <property type="term" value="P:regulation of sporulation"/>
    <property type="evidence" value="ECO:0007669"/>
    <property type="project" value="InterPro"/>
</dbReference>
<dbReference type="EMBL" id="JACHGZ010000017">
    <property type="protein sequence ID" value="MBB5149265.1"/>
    <property type="molecule type" value="Genomic_DNA"/>
</dbReference>
<keyword evidence="2" id="KW-1185">Reference proteome</keyword>
<reference evidence="1 2" key="1">
    <citation type="submission" date="2020-08" db="EMBL/GenBank/DDBJ databases">
        <title>Genomic Encyclopedia of Type Strains, Phase IV (KMG-IV): sequencing the most valuable type-strain genomes for metagenomic binning, comparative biology and taxonomic classification.</title>
        <authorList>
            <person name="Goeker M."/>
        </authorList>
    </citation>
    <scope>NUCLEOTIDE SEQUENCE [LARGE SCALE GENOMIC DNA]</scope>
    <source>
        <strain evidence="1 2">DSM 10633</strain>
    </source>
</reference>
<dbReference type="Pfam" id="PF09388">
    <property type="entry name" value="SpoOE-like"/>
    <property type="match status" value="1"/>
</dbReference>
<comment type="caution">
    <text evidence="1">The sequence shown here is derived from an EMBL/GenBank/DDBJ whole genome shotgun (WGS) entry which is preliminary data.</text>
</comment>
<evidence type="ECO:0000313" key="1">
    <source>
        <dbReference type="EMBL" id="MBB5149265.1"/>
    </source>
</evidence>
<dbReference type="SUPFAM" id="SSF140500">
    <property type="entry name" value="BAS1536-like"/>
    <property type="match status" value="1"/>
</dbReference>
<organism evidence="1 2">
    <name type="scientific">Ureibacillus thermosphaericus</name>
    <dbReference type="NCBI Taxonomy" id="51173"/>
    <lineage>
        <taxon>Bacteria</taxon>
        <taxon>Bacillati</taxon>
        <taxon>Bacillota</taxon>
        <taxon>Bacilli</taxon>
        <taxon>Bacillales</taxon>
        <taxon>Caryophanaceae</taxon>
        <taxon>Ureibacillus</taxon>
    </lineage>
</organism>
<dbReference type="Proteomes" id="UP000557217">
    <property type="component" value="Unassembled WGS sequence"/>
</dbReference>
<dbReference type="InterPro" id="IPR018540">
    <property type="entry name" value="Spo0E-like"/>
</dbReference>
<dbReference type="InterPro" id="IPR037208">
    <property type="entry name" value="Spo0E-like_sf"/>
</dbReference>
<dbReference type="InterPro" id="IPR036638">
    <property type="entry name" value="HLH_DNA-bd_sf"/>
</dbReference>
<dbReference type="RefSeq" id="WP_016838265.1">
    <property type="nucleotide sequence ID" value="NZ_JAAXPW010000019.1"/>
</dbReference>
<dbReference type="AlphaFoldDB" id="A0A840PLH1"/>
<protein>
    <submittedName>
        <fullName evidence="1">Stage 0 sporulation regulatory protein</fullName>
    </submittedName>
</protein>
<dbReference type="GO" id="GO:0046983">
    <property type="term" value="F:protein dimerization activity"/>
    <property type="evidence" value="ECO:0007669"/>
    <property type="project" value="InterPro"/>
</dbReference>
<gene>
    <name evidence="1" type="ORF">HNR36_001655</name>
</gene>
<dbReference type="Gene3D" id="4.10.280.10">
    <property type="entry name" value="Helix-loop-helix DNA-binding domain"/>
    <property type="match status" value="1"/>
</dbReference>
<evidence type="ECO:0000313" key="2">
    <source>
        <dbReference type="Proteomes" id="UP000557217"/>
    </source>
</evidence>
<name>A0A840PLH1_URETH</name>